<reference evidence="1 2" key="1">
    <citation type="submission" date="2024-03" db="EMBL/GenBank/DDBJ databases">
        <title>Role of Flies in the Dissemination of Carbapenem-Resistant Enterobacteriaceae (CRE): An Epidemiological and Genomic Study in China.</title>
        <authorList>
            <person name="Chen K."/>
            <person name="Zhang R."/>
            <person name="Chen S."/>
        </authorList>
    </citation>
    <scope>NUCLEOTIDE SEQUENCE [LARGE SCALE GENOMIC DNA]</scope>
    <source>
        <strain evidence="2">fly-313</strain>
    </source>
</reference>
<protein>
    <submittedName>
        <fullName evidence="1">Uncharacterized protein</fullName>
    </submittedName>
</protein>
<evidence type="ECO:0000313" key="1">
    <source>
        <dbReference type="EMBL" id="MEX9252660.1"/>
    </source>
</evidence>
<dbReference type="Proteomes" id="UP001561463">
    <property type="component" value="Unassembled WGS sequence"/>
</dbReference>
<keyword evidence="2" id="KW-1185">Reference proteome</keyword>
<organism evidence="1 2">
    <name type="scientific">Pseudenterobacter timonensis</name>
    <dbReference type="NCBI Taxonomy" id="1755099"/>
    <lineage>
        <taxon>Bacteria</taxon>
        <taxon>Pseudomonadati</taxon>
        <taxon>Pseudomonadota</taxon>
        <taxon>Gammaproteobacteria</taxon>
        <taxon>Enterobacterales</taxon>
        <taxon>Enterobacteriaceae</taxon>
        <taxon>Pseudenterobacter</taxon>
    </lineage>
</organism>
<sequence>MSLSKTKIDKAGAALSKGQTEDIIKFIEFEDVFDEYRKNHLQPLSEPQLNYKISLMITMVTIT</sequence>
<gene>
    <name evidence="1" type="ORF">AB7Z85_09105</name>
</gene>
<name>A0ABV4A6V9_9ENTR</name>
<evidence type="ECO:0000313" key="2">
    <source>
        <dbReference type="Proteomes" id="UP001561463"/>
    </source>
</evidence>
<dbReference type="EMBL" id="JBFZPZ010000005">
    <property type="protein sequence ID" value="MEX9252660.1"/>
    <property type="molecule type" value="Genomic_DNA"/>
</dbReference>
<accession>A0ABV4A6V9</accession>
<proteinExistence type="predicted"/>
<comment type="caution">
    <text evidence="1">The sequence shown here is derived from an EMBL/GenBank/DDBJ whole genome shotgun (WGS) entry which is preliminary data.</text>
</comment>